<evidence type="ECO:0000313" key="2">
    <source>
        <dbReference type="Proteomes" id="UP001057375"/>
    </source>
</evidence>
<dbReference type="Proteomes" id="UP001057375">
    <property type="component" value="Unassembled WGS sequence"/>
</dbReference>
<gene>
    <name evidence="1" type="ORF">ADUPG1_006319</name>
</gene>
<sequence>SVANMTGRICTPFTTACSLRCTVTQPSKRSAAPDRLSLQAVGIRNIAGT</sequence>
<reference evidence="1" key="1">
    <citation type="submission" date="2022-03" db="EMBL/GenBank/DDBJ databases">
        <title>Draft genome sequence of Aduncisulcus paluster, a free-living microaerophilic Fornicata.</title>
        <authorList>
            <person name="Yuyama I."/>
            <person name="Kume K."/>
            <person name="Tamura T."/>
            <person name="Inagaki Y."/>
            <person name="Hashimoto T."/>
        </authorList>
    </citation>
    <scope>NUCLEOTIDE SEQUENCE</scope>
    <source>
        <strain evidence="1">NY0171</strain>
    </source>
</reference>
<feature type="non-terminal residue" evidence="1">
    <location>
        <position position="1"/>
    </location>
</feature>
<accession>A0ABQ5KHR4</accession>
<comment type="caution">
    <text evidence="1">The sequence shown here is derived from an EMBL/GenBank/DDBJ whole genome shotgun (WGS) entry which is preliminary data.</text>
</comment>
<keyword evidence="2" id="KW-1185">Reference proteome</keyword>
<dbReference type="EMBL" id="BQXS01009886">
    <property type="protein sequence ID" value="GKT32063.1"/>
    <property type="molecule type" value="Genomic_DNA"/>
</dbReference>
<organism evidence="1 2">
    <name type="scientific">Aduncisulcus paluster</name>
    <dbReference type="NCBI Taxonomy" id="2918883"/>
    <lineage>
        <taxon>Eukaryota</taxon>
        <taxon>Metamonada</taxon>
        <taxon>Carpediemonas-like organisms</taxon>
        <taxon>Aduncisulcus</taxon>
    </lineage>
</organism>
<evidence type="ECO:0000313" key="1">
    <source>
        <dbReference type="EMBL" id="GKT32063.1"/>
    </source>
</evidence>
<name>A0ABQ5KHR4_9EUKA</name>
<protein>
    <submittedName>
        <fullName evidence="1">Uncharacterized protein</fullName>
    </submittedName>
</protein>
<proteinExistence type="predicted"/>